<dbReference type="SUPFAM" id="SSF52540">
    <property type="entry name" value="P-loop containing nucleoside triphosphate hydrolases"/>
    <property type="match status" value="1"/>
</dbReference>
<dbReference type="InterPro" id="IPR027417">
    <property type="entry name" value="P-loop_NTPase"/>
</dbReference>
<keyword evidence="5" id="KW-1185">Reference proteome</keyword>
<dbReference type="Proteomes" id="UP001153555">
    <property type="component" value="Unassembled WGS sequence"/>
</dbReference>
<comment type="caution">
    <text evidence="4">The sequence shown here is derived from an EMBL/GenBank/DDBJ whole genome shotgun (WGS) entry which is preliminary data.</text>
</comment>
<dbReference type="PANTHER" id="PTHR43572">
    <property type="entry name" value="CHAPERONE PROTEIN CLPD, CHLOROPLASTIC"/>
    <property type="match status" value="1"/>
</dbReference>
<evidence type="ECO:0000313" key="5">
    <source>
        <dbReference type="Proteomes" id="UP001153555"/>
    </source>
</evidence>
<dbReference type="OrthoDB" id="1723324at2759"/>
<feature type="compositionally biased region" description="Basic and acidic residues" evidence="1">
    <location>
        <begin position="1"/>
        <end position="24"/>
    </location>
</feature>
<sequence length="432" mass="48030">MYTKPDESLDTLRKSSEVPSEPKRTSNSSNAGTNLGLGIISLPPLSYHHSKDPKSIYKLLVHRISQQEAVISAIVETITGPRKTAGPQNVWIHIRGPDRLGKKKLGLALAEILYGSRECLVYADLSFEKRSNRVETLFHQQLTNKYELKMRGTVIDFLVEKLSRNPSVVLLENIDKADLVVQNSLLQAVKKGRLTDLRGKEVNISNCIFLGSSSHTARNEENSNKFIEEDILNAKGGSIKMMMMTGFDLNNEPTNQNSFFSNKRKLLEENVITGHRESGCKASKSSLDLNLPAEGGETCDILSRNFEPDSDYGTSWVEEDFEGLVDRTVVFGRLDFDLLAERVCEEINSCLRSAVGLECSVEIENDVMRQILAGGYLYGNERVGIWVQNVVRGAFLEVGEKFGVSARSVVKIVGWEGTACDDELLPNRILVG</sequence>
<evidence type="ECO:0000313" key="4">
    <source>
        <dbReference type="EMBL" id="CAA0836606.1"/>
    </source>
</evidence>
<evidence type="ECO:0000259" key="3">
    <source>
        <dbReference type="Pfam" id="PF26587"/>
    </source>
</evidence>
<keyword evidence="4" id="KW-0378">Hydrolase</keyword>
<dbReference type="Gene3D" id="3.40.50.300">
    <property type="entry name" value="P-loop containing nucleotide triphosphate hydrolases"/>
    <property type="match status" value="1"/>
</dbReference>
<dbReference type="InterPro" id="IPR051650">
    <property type="entry name" value="SL_signaling_regulator"/>
</dbReference>
<dbReference type="GO" id="GO:0005524">
    <property type="term" value="F:ATP binding"/>
    <property type="evidence" value="ECO:0007669"/>
    <property type="project" value="InterPro"/>
</dbReference>
<accession>A0A9N7RPX3</accession>
<dbReference type="InterPro" id="IPR058954">
    <property type="entry name" value="AAA_lid_SMAX1"/>
</dbReference>
<protein>
    <submittedName>
        <fullName evidence="4">Double Clp-N motif-containing P-loop nucleoside triphosphate hydrolases superfamily protein</fullName>
    </submittedName>
</protein>
<dbReference type="EMBL" id="CACSLK010030184">
    <property type="protein sequence ID" value="CAA0836606.1"/>
    <property type="molecule type" value="Genomic_DNA"/>
</dbReference>
<evidence type="ECO:0000259" key="2">
    <source>
        <dbReference type="Pfam" id="PF07724"/>
    </source>
</evidence>
<feature type="domain" description="ATPase AAA-type core" evidence="2">
    <location>
        <begin position="92"/>
        <end position="226"/>
    </location>
</feature>
<organism evidence="4 5">
    <name type="scientific">Striga hermonthica</name>
    <name type="common">Purple witchweed</name>
    <name type="synonym">Buchnera hermonthica</name>
    <dbReference type="NCBI Taxonomy" id="68872"/>
    <lineage>
        <taxon>Eukaryota</taxon>
        <taxon>Viridiplantae</taxon>
        <taxon>Streptophyta</taxon>
        <taxon>Embryophyta</taxon>
        <taxon>Tracheophyta</taxon>
        <taxon>Spermatophyta</taxon>
        <taxon>Magnoliopsida</taxon>
        <taxon>eudicotyledons</taxon>
        <taxon>Gunneridae</taxon>
        <taxon>Pentapetalae</taxon>
        <taxon>asterids</taxon>
        <taxon>lamiids</taxon>
        <taxon>Lamiales</taxon>
        <taxon>Orobanchaceae</taxon>
        <taxon>Buchnereae</taxon>
        <taxon>Striga</taxon>
    </lineage>
</organism>
<feature type="domain" description="SMAX1-like AAA+ ATPase lid" evidence="3">
    <location>
        <begin position="335"/>
        <end position="414"/>
    </location>
</feature>
<reference evidence="4" key="1">
    <citation type="submission" date="2019-12" db="EMBL/GenBank/DDBJ databases">
        <authorList>
            <person name="Scholes J."/>
        </authorList>
    </citation>
    <scope>NUCLEOTIDE SEQUENCE</scope>
</reference>
<proteinExistence type="predicted"/>
<gene>
    <name evidence="4" type="ORF">SHERM_03677</name>
</gene>
<evidence type="ECO:0000256" key="1">
    <source>
        <dbReference type="SAM" id="MobiDB-lite"/>
    </source>
</evidence>
<feature type="region of interest" description="Disordered" evidence="1">
    <location>
        <begin position="1"/>
        <end position="31"/>
    </location>
</feature>
<name>A0A9N7RPX3_STRHE</name>
<dbReference type="GO" id="GO:0016887">
    <property type="term" value="F:ATP hydrolysis activity"/>
    <property type="evidence" value="ECO:0007669"/>
    <property type="project" value="InterPro"/>
</dbReference>
<dbReference type="InterPro" id="IPR003959">
    <property type="entry name" value="ATPase_AAA_core"/>
</dbReference>
<dbReference type="Pfam" id="PF26587">
    <property type="entry name" value="AAA_lid_SMAX1"/>
    <property type="match status" value="1"/>
</dbReference>
<dbReference type="AlphaFoldDB" id="A0A9N7RPX3"/>
<dbReference type="Pfam" id="PF07724">
    <property type="entry name" value="AAA_2"/>
    <property type="match status" value="1"/>
</dbReference>
<dbReference type="PANTHER" id="PTHR43572:SF77">
    <property type="entry name" value="PROTEIN DWARF 53-LIKE-LIKE"/>
    <property type="match status" value="1"/>
</dbReference>